<proteinExistence type="predicted"/>
<organism evidence="1 2">
    <name type="scientific">Trachymyrmex cornetzi</name>
    <dbReference type="NCBI Taxonomy" id="471704"/>
    <lineage>
        <taxon>Eukaryota</taxon>
        <taxon>Metazoa</taxon>
        <taxon>Ecdysozoa</taxon>
        <taxon>Arthropoda</taxon>
        <taxon>Hexapoda</taxon>
        <taxon>Insecta</taxon>
        <taxon>Pterygota</taxon>
        <taxon>Neoptera</taxon>
        <taxon>Endopterygota</taxon>
        <taxon>Hymenoptera</taxon>
        <taxon>Apocrita</taxon>
        <taxon>Aculeata</taxon>
        <taxon>Formicoidea</taxon>
        <taxon>Formicidae</taxon>
        <taxon>Myrmicinae</taxon>
        <taxon>Trachymyrmex</taxon>
    </lineage>
</organism>
<reference evidence="1 2" key="1">
    <citation type="submission" date="2015-09" db="EMBL/GenBank/DDBJ databases">
        <title>Trachymyrmex cornetzi WGS genome.</title>
        <authorList>
            <person name="Nygaard S."/>
            <person name="Hu H."/>
            <person name="Boomsma J."/>
            <person name="Zhang G."/>
        </authorList>
    </citation>
    <scope>NUCLEOTIDE SEQUENCE [LARGE SCALE GENOMIC DNA]</scope>
    <source>
        <strain evidence="1">Tcor2-1</strain>
        <tissue evidence="1">Whole body</tissue>
    </source>
</reference>
<name>A0A195EBK8_9HYME</name>
<dbReference type="Proteomes" id="UP000078492">
    <property type="component" value="Unassembled WGS sequence"/>
</dbReference>
<dbReference type="EMBL" id="KQ979236">
    <property type="protein sequence ID" value="KYN22172.1"/>
    <property type="molecule type" value="Genomic_DNA"/>
</dbReference>
<sequence length="166" mass="19504">MWRIKCDKLRGRFVEYDTVMRSHRHFSREPVFSDTLDMFLLQGSREHFRLGLTEEVVRAQVKPGGCTGERALHCRARTLSRSFRCIRARTVSESLLHTWKRDKRDVLVIFGVSTTGVREVHKSFLEYRNVNALNSPVVVYIRFYVKILSLKKEKLGQFCVQIILSR</sequence>
<accession>A0A195EBK8</accession>
<gene>
    <name evidence="1" type="ORF">ALC57_05449</name>
</gene>
<dbReference type="AlphaFoldDB" id="A0A195EBK8"/>
<protein>
    <submittedName>
        <fullName evidence="1">Uncharacterized protein</fullName>
    </submittedName>
</protein>
<keyword evidence="2" id="KW-1185">Reference proteome</keyword>
<evidence type="ECO:0000313" key="2">
    <source>
        <dbReference type="Proteomes" id="UP000078492"/>
    </source>
</evidence>
<evidence type="ECO:0000313" key="1">
    <source>
        <dbReference type="EMBL" id="KYN22172.1"/>
    </source>
</evidence>